<comment type="caution">
    <text evidence="2">The sequence shown here is derived from an EMBL/GenBank/DDBJ whole genome shotgun (WGS) entry which is preliminary data.</text>
</comment>
<evidence type="ECO:0000256" key="1">
    <source>
        <dbReference type="SAM" id="Phobius"/>
    </source>
</evidence>
<gene>
    <name evidence="2" type="ORF">GOQ27_00650</name>
</gene>
<sequence>MSEWWASIPVFEKVFWYLAIPSTVVFMIQLFLTFFGLGEGTADVDSMDGGFDLDADGDGFIESAFNFFTIRNFIIFFTVFGWSGIAFSDMGFSEVSTIVISSVLGIIVMLIVAALFYFIMNLASSGNIDLNNSIGATGSVYIPIPAKGKGTGKVQILIQDSLKEVEAITKGKAISTGERVKVLEILDNNILVVEILNN</sequence>
<dbReference type="EMBL" id="WSFT01000006">
    <property type="protein sequence ID" value="MBS4536947.1"/>
    <property type="molecule type" value="Genomic_DNA"/>
</dbReference>
<feature type="transmembrane region" description="Helical" evidence="1">
    <location>
        <begin position="98"/>
        <end position="119"/>
    </location>
</feature>
<protein>
    <submittedName>
        <fullName evidence="2">NfeD family protein</fullName>
    </submittedName>
</protein>
<name>A0A942Z5X2_9FIRM</name>
<feature type="transmembrane region" description="Helical" evidence="1">
    <location>
        <begin position="14"/>
        <end position="37"/>
    </location>
</feature>
<keyword evidence="1" id="KW-1133">Transmembrane helix</keyword>
<evidence type="ECO:0000313" key="2">
    <source>
        <dbReference type="EMBL" id="MBS4536947.1"/>
    </source>
</evidence>
<evidence type="ECO:0000313" key="3">
    <source>
        <dbReference type="Proteomes" id="UP000724672"/>
    </source>
</evidence>
<feature type="transmembrane region" description="Helical" evidence="1">
    <location>
        <begin position="73"/>
        <end position="92"/>
    </location>
</feature>
<dbReference type="AlphaFoldDB" id="A0A942Z5X2"/>
<dbReference type="RefSeq" id="WP_203364879.1">
    <property type="nucleotide sequence ID" value="NZ_WSFT01000006.1"/>
</dbReference>
<keyword evidence="3" id="KW-1185">Reference proteome</keyword>
<accession>A0A942Z5X2</accession>
<reference evidence="2" key="1">
    <citation type="submission" date="2019-12" db="EMBL/GenBank/DDBJ databases">
        <title>Clostridiaceae gen. nov. sp. nov., isolated from sediment in Xinjiang, China.</title>
        <authorList>
            <person name="Zhang R."/>
        </authorList>
    </citation>
    <scope>NUCLEOTIDE SEQUENCE</scope>
    <source>
        <strain evidence="2">D2Q-11</strain>
    </source>
</reference>
<keyword evidence="1" id="KW-0812">Transmembrane</keyword>
<dbReference type="InterPro" id="IPR012340">
    <property type="entry name" value="NA-bd_OB-fold"/>
</dbReference>
<proteinExistence type="predicted"/>
<keyword evidence="1" id="KW-0472">Membrane</keyword>
<dbReference type="Proteomes" id="UP000724672">
    <property type="component" value="Unassembled WGS sequence"/>
</dbReference>
<dbReference type="Gene3D" id="2.40.50.140">
    <property type="entry name" value="Nucleic acid-binding proteins"/>
    <property type="match status" value="1"/>
</dbReference>
<organism evidence="2 3">
    <name type="scientific">Anaeromonas frigoriresistens</name>
    <dbReference type="NCBI Taxonomy" id="2683708"/>
    <lineage>
        <taxon>Bacteria</taxon>
        <taxon>Bacillati</taxon>
        <taxon>Bacillota</taxon>
        <taxon>Tissierellia</taxon>
        <taxon>Tissierellales</taxon>
        <taxon>Thermohalobacteraceae</taxon>
        <taxon>Anaeromonas</taxon>
    </lineage>
</organism>